<accession>A0A1I7NL61</accession>
<dbReference type="EMBL" id="FPCH01000002">
    <property type="protein sequence ID" value="SFV35349.1"/>
    <property type="molecule type" value="Genomic_DNA"/>
</dbReference>
<dbReference type="Pfam" id="PF02287">
    <property type="entry name" value="Dehydratase_SU"/>
    <property type="match status" value="1"/>
</dbReference>
<dbReference type="SUPFAM" id="SSF47148">
    <property type="entry name" value="Diol dehydratase, gamma subunit"/>
    <property type="match status" value="1"/>
</dbReference>
<gene>
    <name evidence="1" type="ORF">SAMN04488557_2559</name>
</gene>
<protein>
    <submittedName>
        <fullName evidence="1">Propanediol dehydratase small subunit</fullName>
    </submittedName>
</protein>
<keyword evidence="2" id="KW-1185">Reference proteome</keyword>
<dbReference type="InterPro" id="IPR036091">
    <property type="entry name" value="Prodiol/glycerol_DeHase__sf_su"/>
</dbReference>
<dbReference type="RefSeq" id="WP_092868019.1">
    <property type="nucleotide sequence ID" value="NZ_FPCH01000002.1"/>
</dbReference>
<dbReference type="AlphaFoldDB" id="A0A1I7NL61"/>
<sequence length="142" mass="15792">MTGKPLTVADYPLAENRPDVVETKAGKKLDDITLDGVLSDRVSLEDLRITDRALRQQAEISTAAGRPTLAANFERGAELVDVPQDVIMRIYELLRPGRAGSRQELLAAARELRETYGAEGVAAFIEEAADVYERRSLYKKRF</sequence>
<dbReference type="Proteomes" id="UP000199423">
    <property type="component" value="Unassembled WGS sequence"/>
</dbReference>
<dbReference type="Gene3D" id="1.10.1510.20">
    <property type="entry name" value="Propanediol/glycerol dehydratase, small subunit"/>
    <property type="match status" value="1"/>
</dbReference>
<evidence type="ECO:0000313" key="1">
    <source>
        <dbReference type="EMBL" id="SFV35349.1"/>
    </source>
</evidence>
<dbReference type="STRING" id="51670.SAMN04488557_2559"/>
<dbReference type="InterPro" id="IPR003207">
    <property type="entry name" value="Ppandiol/glycerol_DeHydtase_su"/>
</dbReference>
<proteinExistence type="predicted"/>
<name>A0A1I7NL61_9HYPH</name>
<organism evidence="1 2">
    <name type="scientific">Hyphomicrobium facile</name>
    <dbReference type="NCBI Taxonomy" id="51670"/>
    <lineage>
        <taxon>Bacteria</taxon>
        <taxon>Pseudomonadati</taxon>
        <taxon>Pseudomonadota</taxon>
        <taxon>Alphaproteobacteria</taxon>
        <taxon>Hyphomicrobiales</taxon>
        <taxon>Hyphomicrobiaceae</taxon>
        <taxon>Hyphomicrobium</taxon>
    </lineage>
</organism>
<dbReference type="OrthoDB" id="3732589at2"/>
<dbReference type="PIRSF" id="PIRSF018505">
    <property type="entry name" value="Prpndl_dhdrts_sm"/>
    <property type="match status" value="1"/>
</dbReference>
<evidence type="ECO:0000313" key="2">
    <source>
        <dbReference type="Proteomes" id="UP000199423"/>
    </source>
</evidence>
<reference evidence="2" key="1">
    <citation type="submission" date="2016-10" db="EMBL/GenBank/DDBJ databases">
        <authorList>
            <person name="Varghese N."/>
            <person name="Submissions S."/>
        </authorList>
    </citation>
    <scope>NUCLEOTIDE SEQUENCE [LARGE SCALE GENOMIC DNA]</scope>
    <source>
        <strain evidence="2">DSM 1565</strain>
    </source>
</reference>